<dbReference type="Pfam" id="PF00551">
    <property type="entry name" value="Formyl_trans_N"/>
    <property type="match status" value="1"/>
</dbReference>
<dbReference type="Proteomes" id="UP000262056">
    <property type="component" value="Unassembled WGS sequence"/>
</dbReference>
<dbReference type="SUPFAM" id="SSF53328">
    <property type="entry name" value="Formyltransferase"/>
    <property type="match status" value="1"/>
</dbReference>
<accession>A0A656PMD0</accession>
<feature type="domain" description="Formyl transferase N-terminal" evidence="8">
    <location>
        <begin position="5"/>
        <end position="185"/>
    </location>
</feature>
<dbReference type="InterPro" id="IPR036477">
    <property type="entry name" value="Formyl_transf_N_sf"/>
</dbReference>
<protein>
    <recommendedName>
        <fullName evidence="4">Methionyl-tRNA formyltransferase</fullName>
        <ecNumber evidence="3">2.1.2.9</ecNumber>
    </recommendedName>
</protein>
<evidence type="ECO:0000256" key="4">
    <source>
        <dbReference type="ARBA" id="ARBA00016014"/>
    </source>
</evidence>
<name>A0A656PMD0_UNCKA</name>
<evidence type="ECO:0000256" key="2">
    <source>
        <dbReference type="ARBA" id="ARBA00010699"/>
    </source>
</evidence>
<gene>
    <name evidence="10" type="ORF">DIU24_02530</name>
</gene>
<dbReference type="InterPro" id="IPR037022">
    <property type="entry name" value="Formyl_trans_C_sf"/>
</dbReference>
<dbReference type="InterPro" id="IPR002376">
    <property type="entry name" value="Formyl_transf_N"/>
</dbReference>
<evidence type="ECO:0000256" key="6">
    <source>
        <dbReference type="ARBA" id="ARBA00022917"/>
    </source>
</evidence>
<dbReference type="EMBL" id="DQFB01000004">
    <property type="protein sequence ID" value="HCQ40559.1"/>
    <property type="molecule type" value="Genomic_DNA"/>
</dbReference>
<evidence type="ECO:0000313" key="10">
    <source>
        <dbReference type="EMBL" id="HCQ40559.1"/>
    </source>
</evidence>
<proteinExistence type="inferred from homology"/>
<dbReference type="PANTHER" id="PTHR11138:SF5">
    <property type="entry name" value="METHIONYL-TRNA FORMYLTRANSFERASE, MITOCHONDRIAL"/>
    <property type="match status" value="1"/>
</dbReference>
<organism evidence="10 11">
    <name type="scientific">candidate division WWE3 bacterium</name>
    <dbReference type="NCBI Taxonomy" id="2053526"/>
    <lineage>
        <taxon>Bacteria</taxon>
        <taxon>Katanobacteria</taxon>
    </lineage>
</organism>
<dbReference type="SUPFAM" id="SSF50486">
    <property type="entry name" value="FMT C-terminal domain-like"/>
    <property type="match status" value="1"/>
</dbReference>
<comment type="catalytic activity">
    <reaction evidence="7">
        <text>L-methionyl-tRNA(fMet) + (6R)-10-formyltetrahydrofolate = N-formyl-L-methionyl-tRNA(fMet) + (6S)-5,6,7,8-tetrahydrofolate + H(+)</text>
        <dbReference type="Rhea" id="RHEA:24380"/>
        <dbReference type="Rhea" id="RHEA-COMP:9952"/>
        <dbReference type="Rhea" id="RHEA-COMP:9953"/>
        <dbReference type="ChEBI" id="CHEBI:15378"/>
        <dbReference type="ChEBI" id="CHEBI:57453"/>
        <dbReference type="ChEBI" id="CHEBI:78530"/>
        <dbReference type="ChEBI" id="CHEBI:78844"/>
        <dbReference type="ChEBI" id="CHEBI:195366"/>
        <dbReference type="EC" id="2.1.2.9"/>
    </reaction>
</comment>
<dbReference type="AlphaFoldDB" id="A0A656PMD0"/>
<keyword evidence="6" id="KW-0648">Protein biosynthesis</keyword>
<dbReference type="InterPro" id="IPR005793">
    <property type="entry name" value="Formyl_trans_C"/>
</dbReference>
<evidence type="ECO:0000256" key="5">
    <source>
        <dbReference type="ARBA" id="ARBA00022679"/>
    </source>
</evidence>
<dbReference type="Gene3D" id="3.40.50.170">
    <property type="entry name" value="Formyl transferase, N-terminal domain"/>
    <property type="match status" value="1"/>
</dbReference>
<feature type="domain" description="Formyl transferase C-terminal" evidence="9">
    <location>
        <begin position="217"/>
        <end position="310"/>
    </location>
</feature>
<dbReference type="PANTHER" id="PTHR11138">
    <property type="entry name" value="METHIONYL-TRNA FORMYLTRANSFERASE"/>
    <property type="match status" value="1"/>
</dbReference>
<dbReference type="CDD" id="cd08646">
    <property type="entry name" value="FMT_core_Met-tRNA-FMT_N"/>
    <property type="match status" value="1"/>
</dbReference>
<evidence type="ECO:0000313" key="11">
    <source>
        <dbReference type="Proteomes" id="UP000262056"/>
    </source>
</evidence>
<dbReference type="Pfam" id="PF02911">
    <property type="entry name" value="Formyl_trans_C"/>
    <property type="match status" value="1"/>
</dbReference>
<dbReference type="InterPro" id="IPR011034">
    <property type="entry name" value="Formyl_transferase-like_C_sf"/>
</dbReference>
<comment type="similarity">
    <text evidence="2">Belongs to the Fmt family.</text>
</comment>
<dbReference type="EC" id="2.1.2.9" evidence="3"/>
<comment type="caution">
    <text evidence="10">The sequence shown here is derived from an EMBL/GenBank/DDBJ whole genome shotgun (WGS) entry which is preliminary data.</text>
</comment>
<dbReference type="CDD" id="cd08704">
    <property type="entry name" value="Met_tRNA_FMT_C"/>
    <property type="match status" value="1"/>
</dbReference>
<dbReference type="InterPro" id="IPR041711">
    <property type="entry name" value="Met-tRNA-FMT_N"/>
</dbReference>
<evidence type="ECO:0000256" key="1">
    <source>
        <dbReference type="ARBA" id="ARBA00002606"/>
    </source>
</evidence>
<evidence type="ECO:0000259" key="8">
    <source>
        <dbReference type="Pfam" id="PF00551"/>
    </source>
</evidence>
<keyword evidence="5 10" id="KW-0808">Transferase</keyword>
<evidence type="ECO:0000256" key="3">
    <source>
        <dbReference type="ARBA" id="ARBA00012261"/>
    </source>
</evidence>
<dbReference type="InterPro" id="IPR044135">
    <property type="entry name" value="Met-tRNA-FMT_C"/>
</dbReference>
<evidence type="ECO:0000259" key="9">
    <source>
        <dbReference type="Pfam" id="PF02911"/>
    </source>
</evidence>
<dbReference type="Gene3D" id="3.10.25.10">
    <property type="entry name" value="Formyl transferase, C-terminal domain"/>
    <property type="match status" value="1"/>
</dbReference>
<dbReference type="GO" id="GO:0004479">
    <property type="term" value="F:methionyl-tRNA formyltransferase activity"/>
    <property type="evidence" value="ECO:0007669"/>
    <property type="project" value="UniProtKB-EC"/>
</dbReference>
<comment type="function">
    <text evidence="1">Attaches a formyl group to the free amino group of methionyl-tRNA(fMet). The formyl group appears to play a dual role in the initiator identity of N-formylmethionyl-tRNA by promoting its recognition by IF2 and preventing the misappropriation of this tRNA by the elongation apparatus.</text>
</comment>
<evidence type="ECO:0000256" key="7">
    <source>
        <dbReference type="ARBA" id="ARBA00048558"/>
    </source>
</evidence>
<reference evidence="10 11" key="1">
    <citation type="journal article" date="2018" name="Nat. Biotechnol.">
        <title>A standardized bacterial taxonomy based on genome phylogeny substantially revises the tree of life.</title>
        <authorList>
            <person name="Parks D.H."/>
            <person name="Chuvochina M."/>
            <person name="Waite D.W."/>
            <person name="Rinke C."/>
            <person name="Skarshewski A."/>
            <person name="Chaumeil P.A."/>
            <person name="Hugenholtz P."/>
        </authorList>
    </citation>
    <scope>NUCLEOTIDE SEQUENCE [LARGE SCALE GENOMIC DNA]</scope>
    <source>
        <strain evidence="10">UBA12021</strain>
    </source>
</reference>
<sequence>MKKLKLAFFGTSDRSLAILENLHNNFSLVLCVTKSDTKVGRNRELRETAVKKWAREQGIKYVEIRSLRDYDLRTVLENLQKYKPDYGVVADFSYIIPEDIIKFFAGKLINIHFSLLPKYRGASPVQFAILNGDETTGVTYQLISKRMDAGDILSQIGYKMNQTETSGELYETLFHVAADKLPDVILGHYSGSIKPMPQNEDNATYTFSRTHPHNTFIFKEDGLINWKNDPKSIDQKIRAFNPWPIAWTYLKDIQEAGCLTRGKIKLREHIDGELTVKIYSAHLEKDKLSIDELQVEGKKIMSWKEFENGYVV</sequence>